<comment type="subcellular location">
    <subcellularLocation>
        <location evidence="1">Nucleus</location>
    </subcellularLocation>
</comment>
<keyword evidence="2" id="KW-0539">Nucleus</keyword>
<dbReference type="InterPro" id="IPR028941">
    <property type="entry name" value="WHIM2_dom"/>
</dbReference>
<evidence type="ECO:0000259" key="4">
    <source>
        <dbReference type="Pfam" id="PF15613"/>
    </source>
</evidence>
<dbReference type="OrthoDB" id="309076at2759"/>
<dbReference type="Pfam" id="PF15613">
    <property type="entry name" value="WSD"/>
    <property type="match status" value="1"/>
</dbReference>
<feature type="region of interest" description="Disordered" evidence="3">
    <location>
        <begin position="40"/>
        <end position="59"/>
    </location>
</feature>
<comment type="caution">
    <text evidence="5">The sequence shown here is derived from an EMBL/GenBank/DDBJ whole genome shotgun (WGS) entry which is preliminary data.</text>
</comment>
<evidence type="ECO:0000313" key="6">
    <source>
        <dbReference type="Proteomes" id="UP000692954"/>
    </source>
</evidence>
<name>A0A8S1LR07_9CILI</name>
<keyword evidence="6" id="KW-1185">Reference proteome</keyword>
<reference evidence="5" key="1">
    <citation type="submission" date="2021-01" db="EMBL/GenBank/DDBJ databases">
        <authorList>
            <consortium name="Genoscope - CEA"/>
            <person name="William W."/>
        </authorList>
    </citation>
    <scope>NUCLEOTIDE SEQUENCE</scope>
</reference>
<organism evidence="5 6">
    <name type="scientific">Paramecium sonneborni</name>
    <dbReference type="NCBI Taxonomy" id="65129"/>
    <lineage>
        <taxon>Eukaryota</taxon>
        <taxon>Sar</taxon>
        <taxon>Alveolata</taxon>
        <taxon>Ciliophora</taxon>
        <taxon>Intramacronucleata</taxon>
        <taxon>Oligohymenophorea</taxon>
        <taxon>Peniculida</taxon>
        <taxon>Parameciidae</taxon>
        <taxon>Paramecium</taxon>
    </lineage>
</organism>
<protein>
    <recommendedName>
        <fullName evidence="4">WHIM2 domain-containing protein</fullName>
    </recommendedName>
</protein>
<evidence type="ECO:0000256" key="3">
    <source>
        <dbReference type="SAM" id="MobiDB-lite"/>
    </source>
</evidence>
<evidence type="ECO:0000313" key="5">
    <source>
        <dbReference type="EMBL" id="CAD8067903.1"/>
    </source>
</evidence>
<dbReference type="Proteomes" id="UP000692954">
    <property type="component" value="Unassembled WGS sequence"/>
</dbReference>
<proteinExistence type="predicted"/>
<evidence type="ECO:0000256" key="1">
    <source>
        <dbReference type="ARBA" id="ARBA00004123"/>
    </source>
</evidence>
<dbReference type="CDD" id="cd15489">
    <property type="entry name" value="PHD_SF"/>
    <property type="match status" value="1"/>
</dbReference>
<evidence type="ECO:0000256" key="2">
    <source>
        <dbReference type="ARBA" id="ARBA00023242"/>
    </source>
</evidence>
<sequence length="784" mass="93648">MDILTYGQKELKDIINQLEEQLRTVLDPYQPIEKYIQPKHLPKSETKLDESEVHHHQKKQRVDKNKCRKCKLSTIPTILNLLQQKDCTDVNSCITMKSIRQQMAQQSNKKNEQQDSKIPYISFDYSHSIIICKRCRFKFHSECISFKGSSNEWLCDYCLNRIEELKHLNLWDYKNNKQLKQLSNLTSEQKKINLKILERIQKKKTIFTIFKLLPSPILKINQITEFLQRFPLYKSSTDNINYPVSEVLAANYPKVLTIQQKPKPQIIKFNMIEEILWIQTFYQIMIPNYKAPENVNQQYIEKHFYDIVINIIIEYFDEIISQDDIKFYNYCNQANAYTASYLFLMNYLITDCKIQTQDLIKKTWKECVLQIDQVINYNSDSKINFIDFSTLQFQDQIRILKILCEGLYDLDKMQELIKFKESSLSKVSQNNFFLNQQKNYKTFFQQNLSISINGGTYLGQDAFSQQYFYFTFYPSTIFVETKQGWGQYTISDLSELMNSLNQQGVNELDLFKNLELIQQIQLLDLSTQIQQKNIQQSKQQYILDIQEVIEKFICIEKSYSQFLQKKNLYWIDDHEKIIFFNLLKNQDDTQFILCALKQMLEGLIIPKSKNGVQVKPFKLFKYHFELINQLAIYVDNASSLSNIYISLLVLEFILNDKEQYLKQKEQMKIMIEKAKNKKIIKEAQKKNKKIEKQIREKEQEKESIKRNQNKKREIIKNQKEKEPSINKNQKKIFCFQCLKGFFNQEAKIECGKCKKIFHKECLKKNRRFCQQCFKNSSKRKQLKF</sequence>
<gene>
    <name evidence="5" type="ORF">PSON_ATCC_30995.1.T0230273</name>
</gene>
<accession>A0A8S1LR07</accession>
<feature type="domain" description="WHIM2" evidence="4">
    <location>
        <begin position="457"/>
        <end position="515"/>
    </location>
</feature>
<dbReference type="EMBL" id="CAJJDN010000023">
    <property type="protein sequence ID" value="CAD8067903.1"/>
    <property type="molecule type" value="Genomic_DNA"/>
</dbReference>
<dbReference type="AlphaFoldDB" id="A0A8S1LR07"/>
<dbReference type="GO" id="GO:0005634">
    <property type="term" value="C:nucleus"/>
    <property type="evidence" value="ECO:0007669"/>
    <property type="project" value="UniProtKB-SubCell"/>
</dbReference>
<feature type="compositionally biased region" description="Basic and acidic residues" evidence="3">
    <location>
        <begin position="42"/>
        <end position="59"/>
    </location>
</feature>
<feature type="region of interest" description="Disordered" evidence="3">
    <location>
        <begin position="690"/>
        <end position="722"/>
    </location>
</feature>